<dbReference type="AlphaFoldDB" id="A0A8H7CL57"/>
<reference evidence="5" key="1">
    <citation type="submission" date="2020-05" db="EMBL/GenBank/DDBJ databases">
        <title>Mycena genomes resolve the evolution of fungal bioluminescence.</title>
        <authorList>
            <person name="Tsai I.J."/>
        </authorList>
    </citation>
    <scope>NUCLEOTIDE SEQUENCE</scope>
    <source>
        <strain evidence="5">CCC161011</strain>
    </source>
</reference>
<keyword evidence="3" id="KW-0732">Signal</keyword>
<organism evidence="5 6">
    <name type="scientific">Mycena venus</name>
    <dbReference type="NCBI Taxonomy" id="2733690"/>
    <lineage>
        <taxon>Eukaryota</taxon>
        <taxon>Fungi</taxon>
        <taxon>Dikarya</taxon>
        <taxon>Basidiomycota</taxon>
        <taxon>Agaricomycotina</taxon>
        <taxon>Agaricomycetes</taxon>
        <taxon>Agaricomycetidae</taxon>
        <taxon>Agaricales</taxon>
        <taxon>Marasmiineae</taxon>
        <taxon>Mycenaceae</taxon>
        <taxon>Mycena</taxon>
    </lineage>
</organism>
<feature type="compositionally biased region" description="Low complexity" evidence="1">
    <location>
        <begin position="511"/>
        <end position="520"/>
    </location>
</feature>
<feature type="signal peptide" evidence="3">
    <location>
        <begin position="1"/>
        <end position="24"/>
    </location>
</feature>
<dbReference type="InterPro" id="IPR033121">
    <property type="entry name" value="PEPTIDASE_A1"/>
</dbReference>
<dbReference type="GO" id="GO:0006508">
    <property type="term" value="P:proteolysis"/>
    <property type="evidence" value="ECO:0007669"/>
    <property type="project" value="UniProtKB-KW"/>
</dbReference>
<keyword evidence="2" id="KW-1133">Transmembrane helix</keyword>
<feature type="compositionally biased region" description="Polar residues" evidence="1">
    <location>
        <begin position="478"/>
        <end position="510"/>
    </location>
</feature>
<keyword evidence="2" id="KW-0472">Membrane</keyword>
<keyword evidence="6" id="KW-1185">Reference proteome</keyword>
<name>A0A8H7CL57_9AGAR</name>
<keyword evidence="5" id="KW-0378">Hydrolase</keyword>
<comment type="caution">
    <text evidence="5">The sequence shown here is derived from an EMBL/GenBank/DDBJ whole genome shotgun (WGS) entry which is preliminary data.</text>
</comment>
<evidence type="ECO:0000256" key="1">
    <source>
        <dbReference type="SAM" id="MobiDB-lite"/>
    </source>
</evidence>
<keyword evidence="5" id="KW-0645">Protease</keyword>
<feature type="region of interest" description="Disordered" evidence="1">
    <location>
        <begin position="478"/>
        <end position="547"/>
    </location>
</feature>
<dbReference type="SUPFAM" id="SSF50630">
    <property type="entry name" value="Acid proteases"/>
    <property type="match status" value="1"/>
</dbReference>
<dbReference type="PROSITE" id="PS51767">
    <property type="entry name" value="PEPTIDASE_A1"/>
    <property type="match status" value="1"/>
</dbReference>
<dbReference type="OrthoDB" id="2563011at2759"/>
<accession>A0A8H7CL57</accession>
<evidence type="ECO:0000313" key="6">
    <source>
        <dbReference type="Proteomes" id="UP000620124"/>
    </source>
</evidence>
<dbReference type="EMBL" id="JACAZI010000019">
    <property type="protein sequence ID" value="KAF7340166.1"/>
    <property type="molecule type" value="Genomic_DNA"/>
</dbReference>
<evidence type="ECO:0000259" key="4">
    <source>
        <dbReference type="PROSITE" id="PS51767"/>
    </source>
</evidence>
<dbReference type="Gene3D" id="2.40.70.10">
    <property type="entry name" value="Acid Proteases"/>
    <property type="match status" value="2"/>
</dbReference>
<gene>
    <name evidence="5" type="ORF">MVEN_01935100</name>
</gene>
<evidence type="ECO:0000256" key="2">
    <source>
        <dbReference type="SAM" id="Phobius"/>
    </source>
</evidence>
<dbReference type="Proteomes" id="UP000620124">
    <property type="component" value="Unassembled WGS sequence"/>
</dbReference>
<feature type="region of interest" description="Disordered" evidence="1">
    <location>
        <begin position="424"/>
        <end position="450"/>
    </location>
</feature>
<evidence type="ECO:0000256" key="3">
    <source>
        <dbReference type="SAM" id="SignalP"/>
    </source>
</evidence>
<feature type="compositionally biased region" description="Polar residues" evidence="1">
    <location>
        <begin position="433"/>
        <end position="450"/>
    </location>
</feature>
<dbReference type="Pfam" id="PF00026">
    <property type="entry name" value="Asp"/>
    <property type="match status" value="1"/>
</dbReference>
<proteinExistence type="predicted"/>
<dbReference type="InterPro" id="IPR021109">
    <property type="entry name" value="Peptidase_aspartic_dom_sf"/>
</dbReference>
<dbReference type="GO" id="GO:0008233">
    <property type="term" value="F:peptidase activity"/>
    <property type="evidence" value="ECO:0007669"/>
    <property type="project" value="UniProtKB-KW"/>
</dbReference>
<feature type="transmembrane region" description="Helical" evidence="2">
    <location>
        <begin position="390"/>
        <end position="418"/>
    </location>
</feature>
<sequence length="547" mass="58057">MSLTILLLPLCLCNLFSLLAVSDARITKRTVAPPQTLVIPVSLDENQVYSVMVNMSSNPSPQSFSFALTTSTALTTVAGANCDSCGGVPSYNPSISSSVQQLPQSQNVSTMNGVASGTVVRENCGLLQSNGSAWAYPNQTIIVANQSSSFFSPGVSGTIGMGLTPFTDSPAANWLARNPAQPVFSYGIALDPPSPSNSSGSGGELHWLQPDESFFEGDVAWKPMLAANASIPSNVSSWFVEMDAWSVTGPSEFNISQSGTQLLTVLDPFYGNIVFPQGAARSIYDNIPGASKHSTSAFAHAWKLPCDSKFRLTVTFGTFSTSLDQSTLVVKQADGVCVGVLQEWIDQTATEYLFGSPFIAVLYLIFSYSQSGDGTMGVAARAAKSNKLTAGAIAGVVLGTIAVVALIVIAGVLLYLAWQRRTKPPHVRKPSKTDITPFTDISSDSRTSRQQYTTYGSQLGLLESPSAPGSPNWATTLLSEGGSPNSNTFPGGTTYNESHNSQQYYRTEQNSSVSVLQQQLDSPPPYAIPNGPSPVPLIPLRKNRRGS</sequence>
<protein>
    <submittedName>
        <fullName evidence="5">Acid protease</fullName>
    </submittedName>
</protein>
<feature type="chain" id="PRO_5034501354" evidence="3">
    <location>
        <begin position="25"/>
        <end position="547"/>
    </location>
</feature>
<feature type="compositionally biased region" description="Pro residues" evidence="1">
    <location>
        <begin position="522"/>
        <end position="537"/>
    </location>
</feature>
<keyword evidence="2" id="KW-0812">Transmembrane</keyword>
<feature type="domain" description="Peptidase A1" evidence="4">
    <location>
        <begin position="49"/>
        <end position="379"/>
    </location>
</feature>
<evidence type="ECO:0000313" key="5">
    <source>
        <dbReference type="EMBL" id="KAF7340166.1"/>
    </source>
</evidence>